<dbReference type="EMBL" id="CP091511">
    <property type="protein sequence ID" value="UOO90152.1"/>
    <property type="molecule type" value="Genomic_DNA"/>
</dbReference>
<feature type="signal peptide" evidence="1">
    <location>
        <begin position="1"/>
        <end position="20"/>
    </location>
</feature>
<organism evidence="2 3">
    <name type="scientific">Vitreoscilla massiliensis</name>
    <dbReference type="NCBI Taxonomy" id="1689272"/>
    <lineage>
        <taxon>Bacteria</taxon>
        <taxon>Pseudomonadati</taxon>
        <taxon>Pseudomonadota</taxon>
        <taxon>Betaproteobacteria</taxon>
        <taxon>Neisseriales</taxon>
        <taxon>Neisseriaceae</taxon>
        <taxon>Vitreoscilla</taxon>
    </lineage>
</organism>
<dbReference type="PROSITE" id="PS51257">
    <property type="entry name" value="PROKAR_LIPOPROTEIN"/>
    <property type="match status" value="1"/>
</dbReference>
<gene>
    <name evidence="2" type="ORF">LVJ82_03960</name>
</gene>
<dbReference type="Proteomes" id="UP000832011">
    <property type="component" value="Chromosome"/>
</dbReference>
<feature type="chain" id="PRO_5045425212" evidence="1">
    <location>
        <begin position="21"/>
        <end position="142"/>
    </location>
</feature>
<reference evidence="2 3" key="1">
    <citation type="journal article" date="2022" name="Res Sq">
        <title>Evolution of multicellular longitudinally dividing oral cavity symbionts (Neisseriaceae).</title>
        <authorList>
            <person name="Nyongesa S."/>
            <person name="Weber P."/>
            <person name="Bernet E."/>
            <person name="Pullido F."/>
            <person name="Nieckarz M."/>
            <person name="Delaby M."/>
            <person name="Nieves C."/>
            <person name="Viehboeck T."/>
            <person name="Krause N."/>
            <person name="Rivera-Millot A."/>
            <person name="Nakamura A."/>
            <person name="Vischer N."/>
            <person name="VanNieuwenhze M."/>
            <person name="Brun Y."/>
            <person name="Cava F."/>
            <person name="Bulgheresi S."/>
            <person name="Veyrier F."/>
        </authorList>
    </citation>
    <scope>NUCLEOTIDE SEQUENCE [LARGE SCALE GENOMIC DNA]</scope>
    <source>
        <strain evidence="2 3">SN4</strain>
    </source>
</reference>
<proteinExistence type="predicted"/>
<protein>
    <submittedName>
        <fullName evidence="2">Uncharacterized protein</fullName>
    </submittedName>
</protein>
<evidence type="ECO:0000313" key="3">
    <source>
        <dbReference type="Proteomes" id="UP000832011"/>
    </source>
</evidence>
<keyword evidence="3" id="KW-1185">Reference proteome</keyword>
<accession>A0ABY4E3S1</accession>
<name>A0ABY4E3S1_9NEIS</name>
<sequence>MQHKSLLLLSLMLSCLPAFAKTPDASDQGQYVLLNIKTHQPSAMYMRFSQKNGQWQMDQKQGQQSWQASCRQQEPCRLHTSEPNQVRHFITALPKEWQQYDVGCIHNQAFAFCRVDHQNRRAYWFIGLVAGKPQAIPVNRIN</sequence>
<evidence type="ECO:0000313" key="2">
    <source>
        <dbReference type="EMBL" id="UOO90152.1"/>
    </source>
</evidence>
<dbReference type="RefSeq" id="WP_058355954.1">
    <property type="nucleotide sequence ID" value="NZ_CABKVG010000008.1"/>
</dbReference>
<evidence type="ECO:0000256" key="1">
    <source>
        <dbReference type="SAM" id="SignalP"/>
    </source>
</evidence>
<keyword evidence="1" id="KW-0732">Signal</keyword>